<gene>
    <name evidence="2" type="ORF">A2933_01990</name>
</gene>
<evidence type="ECO:0008006" key="4">
    <source>
        <dbReference type="Google" id="ProtNLM"/>
    </source>
</evidence>
<proteinExistence type="predicted"/>
<comment type="caution">
    <text evidence="2">The sequence shown here is derived from an EMBL/GenBank/DDBJ whole genome shotgun (WGS) entry which is preliminary data.</text>
</comment>
<keyword evidence="1" id="KW-1133">Transmembrane helix</keyword>
<feature type="transmembrane region" description="Helical" evidence="1">
    <location>
        <begin position="99"/>
        <end position="116"/>
    </location>
</feature>
<evidence type="ECO:0000313" key="2">
    <source>
        <dbReference type="EMBL" id="OGI91490.1"/>
    </source>
</evidence>
<organism evidence="2 3">
    <name type="scientific">Candidatus Nomurabacteria bacterium RIFCSPLOWO2_01_FULL_46_18</name>
    <dbReference type="NCBI Taxonomy" id="1801783"/>
    <lineage>
        <taxon>Bacteria</taxon>
        <taxon>Candidatus Nomuraibacteriota</taxon>
    </lineage>
</organism>
<keyword evidence="1" id="KW-0812">Transmembrane</keyword>
<sequence>MAPKKLSVFVAGFIFFILIVNYAAMKFYWYYSIPWFDMLMHFFGGLWLGFAFIWLYQPGISYLKIIAGVLLFGVFWEVFEMVIHQSFLRDPFDLSDTLSDLFFDMLGGGVAVFYLINQKRNERDERSR</sequence>
<reference evidence="2 3" key="1">
    <citation type="journal article" date="2016" name="Nat. Commun.">
        <title>Thousands of microbial genomes shed light on interconnected biogeochemical processes in an aquifer system.</title>
        <authorList>
            <person name="Anantharaman K."/>
            <person name="Brown C.T."/>
            <person name="Hug L.A."/>
            <person name="Sharon I."/>
            <person name="Castelle C.J."/>
            <person name="Probst A.J."/>
            <person name="Thomas B.C."/>
            <person name="Singh A."/>
            <person name="Wilkins M.J."/>
            <person name="Karaoz U."/>
            <person name="Brodie E.L."/>
            <person name="Williams K.H."/>
            <person name="Hubbard S.S."/>
            <person name="Banfield J.F."/>
        </authorList>
    </citation>
    <scope>NUCLEOTIDE SEQUENCE [LARGE SCALE GENOMIC DNA]</scope>
</reference>
<feature type="transmembrane region" description="Helical" evidence="1">
    <location>
        <begin position="62"/>
        <end position="79"/>
    </location>
</feature>
<dbReference type="InterPro" id="IPR014509">
    <property type="entry name" value="YjdF-like"/>
</dbReference>
<dbReference type="EMBL" id="MFVH01000028">
    <property type="protein sequence ID" value="OGI91490.1"/>
    <property type="molecule type" value="Genomic_DNA"/>
</dbReference>
<evidence type="ECO:0000313" key="3">
    <source>
        <dbReference type="Proteomes" id="UP000179381"/>
    </source>
</evidence>
<dbReference type="AlphaFoldDB" id="A0A1F6XB99"/>
<evidence type="ECO:0000256" key="1">
    <source>
        <dbReference type="SAM" id="Phobius"/>
    </source>
</evidence>
<protein>
    <recommendedName>
        <fullName evidence="4">VanZ-like domain-containing protein</fullName>
    </recommendedName>
</protein>
<dbReference type="Proteomes" id="UP000179381">
    <property type="component" value="Unassembled WGS sequence"/>
</dbReference>
<dbReference type="Pfam" id="PF09997">
    <property type="entry name" value="DUF2238"/>
    <property type="match status" value="1"/>
</dbReference>
<feature type="transmembrane region" description="Helical" evidence="1">
    <location>
        <begin position="35"/>
        <end position="55"/>
    </location>
</feature>
<keyword evidence="1" id="KW-0472">Membrane</keyword>
<accession>A0A1F6XB99</accession>
<feature type="transmembrane region" description="Helical" evidence="1">
    <location>
        <begin position="7"/>
        <end position="29"/>
    </location>
</feature>
<name>A0A1F6XB99_9BACT</name>